<proteinExistence type="predicted"/>
<name>A0ABU6UXK4_9FABA</name>
<evidence type="ECO:0000313" key="3">
    <source>
        <dbReference type="Proteomes" id="UP001341840"/>
    </source>
</evidence>
<feature type="region of interest" description="Disordered" evidence="1">
    <location>
        <begin position="55"/>
        <end position="74"/>
    </location>
</feature>
<reference evidence="2 3" key="1">
    <citation type="journal article" date="2023" name="Plants (Basel)">
        <title>Bridging the Gap: Combining Genomics and Transcriptomics Approaches to Understand Stylosanthes scabra, an Orphan Legume from the Brazilian Caatinga.</title>
        <authorList>
            <person name="Ferreira-Neto J.R.C."/>
            <person name="da Silva M.D."/>
            <person name="Binneck E."/>
            <person name="de Melo N.F."/>
            <person name="da Silva R.H."/>
            <person name="de Melo A.L.T.M."/>
            <person name="Pandolfi V."/>
            <person name="Bustamante F.O."/>
            <person name="Brasileiro-Vidal A.C."/>
            <person name="Benko-Iseppon A.M."/>
        </authorList>
    </citation>
    <scope>NUCLEOTIDE SEQUENCE [LARGE SCALE GENOMIC DNA]</scope>
    <source>
        <tissue evidence="2">Leaves</tissue>
    </source>
</reference>
<organism evidence="2 3">
    <name type="scientific">Stylosanthes scabra</name>
    <dbReference type="NCBI Taxonomy" id="79078"/>
    <lineage>
        <taxon>Eukaryota</taxon>
        <taxon>Viridiplantae</taxon>
        <taxon>Streptophyta</taxon>
        <taxon>Embryophyta</taxon>
        <taxon>Tracheophyta</taxon>
        <taxon>Spermatophyta</taxon>
        <taxon>Magnoliopsida</taxon>
        <taxon>eudicotyledons</taxon>
        <taxon>Gunneridae</taxon>
        <taxon>Pentapetalae</taxon>
        <taxon>rosids</taxon>
        <taxon>fabids</taxon>
        <taxon>Fabales</taxon>
        <taxon>Fabaceae</taxon>
        <taxon>Papilionoideae</taxon>
        <taxon>50 kb inversion clade</taxon>
        <taxon>dalbergioids sensu lato</taxon>
        <taxon>Dalbergieae</taxon>
        <taxon>Pterocarpus clade</taxon>
        <taxon>Stylosanthes</taxon>
    </lineage>
</organism>
<dbReference type="Proteomes" id="UP001341840">
    <property type="component" value="Unassembled WGS sequence"/>
</dbReference>
<comment type="caution">
    <text evidence="2">The sequence shown here is derived from an EMBL/GenBank/DDBJ whole genome shotgun (WGS) entry which is preliminary data.</text>
</comment>
<evidence type="ECO:0000256" key="1">
    <source>
        <dbReference type="SAM" id="MobiDB-lite"/>
    </source>
</evidence>
<accession>A0ABU6UXK4</accession>
<feature type="non-terminal residue" evidence="2">
    <location>
        <position position="1"/>
    </location>
</feature>
<evidence type="ECO:0000313" key="2">
    <source>
        <dbReference type="EMBL" id="MED6166007.1"/>
    </source>
</evidence>
<protein>
    <submittedName>
        <fullName evidence="2">Uncharacterized protein</fullName>
    </submittedName>
</protein>
<keyword evidence="3" id="KW-1185">Reference proteome</keyword>
<dbReference type="EMBL" id="JASCZI010124568">
    <property type="protein sequence ID" value="MED6166007.1"/>
    <property type="molecule type" value="Genomic_DNA"/>
</dbReference>
<gene>
    <name evidence="2" type="ORF">PIB30_104959</name>
</gene>
<sequence length="74" mass="7883">AEGALPAEKGGAKEIFPKTNVYDELWAMLDAESENEAEEIPGQWDIDSVLNNWGKIESNMGPAGNDQGPPPGAN</sequence>